<evidence type="ECO:0000313" key="2">
    <source>
        <dbReference type="Proteomes" id="UP000594943"/>
    </source>
</evidence>
<dbReference type="Pfam" id="PF13302">
    <property type="entry name" value="Acetyltransf_3"/>
    <property type="match status" value="1"/>
</dbReference>
<name>A0A7U4P5D7_9BURK</name>
<gene>
    <name evidence="1" type="ORF">I6G56_06835</name>
</gene>
<accession>A0A7U4P5D7</accession>
<sequence>MRIDHAPHLNYPGVSLRPLERADTHAWYAYLKLPHVVEHTSWNLRAREDLLPLFDDDESTSAESNRRLAIVDDGTRELIGTIGFHTISATNRTAEIAYDLAPSHWGKGIARAACACVTAWSFEHCGFVRVQGTVLTSNARSARVLVACGYRYEGLLRSYRMVRGTPGDFALYSRLAAD</sequence>
<dbReference type="SUPFAM" id="SSF55729">
    <property type="entry name" value="Acyl-CoA N-acyltransferases (Nat)"/>
    <property type="match status" value="1"/>
</dbReference>
<dbReference type="PROSITE" id="PS51186">
    <property type="entry name" value="GNAT"/>
    <property type="match status" value="1"/>
</dbReference>
<dbReference type="InterPro" id="IPR016181">
    <property type="entry name" value="Acyl_CoA_acyltransferase"/>
</dbReference>
<dbReference type="EMBL" id="CP065686">
    <property type="protein sequence ID" value="QPS44800.1"/>
    <property type="molecule type" value="Genomic_DNA"/>
</dbReference>
<dbReference type="Gene3D" id="3.40.630.30">
    <property type="match status" value="1"/>
</dbReference>
<evidence type="ECO:0000313" key="1">
    <source>
        <dbReference type="EMBL" id="QPS44800.1"/>
    </source>
</evidence>
<dbReference type="Proteomes" id="UP000594943">
    <property type="component" value="Chromosome 1"/>
</dbReference>
<dbReference type="AlphaFoldDB" id="A0A7U4P5D7"/>
<accession>A0A7T2WZ84</accession>
<protein>
    <submittedName>
        <fullName evidence="1">GNAT family N-acetyltransferase</fullName>
    </submittedName>
</protein>
<dbReference type="GO" id="GO:0008999">
    <property type="term" value="F:protein-N-terminal-alanine acetyltransferase activity"/>
    <property type="evidence" value="ECO:0007669"/>
    <property type="project" value="TreeGrafter"/>
</dbReference>
<dbReference type="KEGG" id="bhg:I6G56_06835"/>
<proteinExistence type="predicted"/>
<dbReference type="CDD" id="cd04301">
    <property type="entry name" value="NAT_SF"/>
    <property type="match status" value="1"/>
</dbReference>
<keyword evidence="1" id="KW-0808">Transferase</keyword>
<organism evidence="1 2">
    <name type="scientific">Burkholderia humptydooensis</name>
    <dbReference type="NCBI Taxonomy" id="430531"/>
    <lineage>
        <taxon>Bacteria</taxon>
        <taxon>Pseudomonadati</taxon>
        <taxon>Pseudomonadota</taxon>
        <taxon>Betaproteobacteria</taxon>
        <taxon>Burkholderiales</taxon>
        <taxon>Burkholderiaceae</taxon>
        <taxon>Burkholderia</taxon>
        <taxon>pseudomallei group</taxon>
    </lineage>
</organism>
<dbReference type="InterPro" id="IPR000182">
    <property type="entry name" value="GNAT_dom"/>
</dbReference>
<reference evidence="1 2" key="1">
    <citation type="submission" date="2020-12" db="EMBL/GenBank/DDBJ databases">
        <title>FDA dAtabase for Regulatory Grade micrObial Sequences (FDA-ARGOS): Supporting development and validation of Infectious Disease Dx tests.</title>
        <authorList>
            <person name="Nelson B."/>
            <person name="Plummer A."/>
            <person name="Tallon L."/>
            <person name="Sadzewicz L."/>
            <person name="Zhao X."/>
            <person name="Boylan J."/>
            <person name="Ott S."/>
            <person name="Bowen H."/>
            <person name="Vavikolanu K."/>
            <person name="Mehta A."/>
            <person name="Aluvathingal J."/>
            <person name="Nadendla S."/>
            <person name="Myers T."/>
            <person name="Yan Y."/>
            <person name="Sichtig H."/>
        </authorList>
    </citation>
    <scope>NUCLEOTIDE SEQUENCE [LARGE SCALE GENOMIC DNA]</scope>
    <source>
        <strain evidence="1 2">FDAARGOS_899</strain>
    </source>
</reference>
<dbReference type="InterPro" id="IPR051908">
    <property type="entry name" value="Ribosomal_N-acetyltransferase"/>
</dbReference>
<dbReference type="PANTHER" id="PTHR43441:SF2">
    <property type="entry name" value="FAMILY ACETYLTRANSFERASE, PUTATIVE (AFU_ORTHOLOGUE AFUA_7G00850)-RELATED"/>
    <property type="match status" value="1"/>
</dbReference>
<dbReference type="RefSeq" id="WP_006025048.1">
    <property type="nucleotide sequence ID" value="NZ_CM003626.1"/>
</dbReference>
<dbReference type="PANTHER" id="PTHR43441">
    <property type="entry name" value="RIBOSOMAL-PROTEIN-SERINE ACETYLTRANSFERASE"/>
    <property type="match status" value="1"/>
</dbReference>
<dbReference type="GO" id="GO:0005737">
    <property type="term" value="C:cytoplasm"/>
    <property type="evidence" value="ECO:0007669"/>
    <property type="project" value="TreeGrafter"/>
</dbReference>
<dbReference type="GO" id="GO:1990189">
    <property type="term" value="F:protein N-terminal-serine acetyltransferase activity"/>
    <property type="evidence" value="ECO:0007669"/>
    <property type="project" value="TreeGrafter"/>
</dbReference>